<gene>
    <name evidence="2" type="ORF">Aau02nite_04690</name>
</gene>
<keyword evidence="3" id="KW-1185">Reference proteome</keyword>
<protein>
    <submittedName>
        <fullName evidence="2">Uncharacterized protein</fullName>
    </submittedName>
</protein>
<sequence>MPATPKPRKPPAEVLKREQEELYKNYVDSLEQGLRDARQEIAHLKRQSPSSSNRSGFDNLEQFDTNPVVPHVDRVLAGVREASTVGSGIQGVLITATATVLAAAVALFGLLRTDDAPVPEPGYCSVVVKNYKDLVQGRPSEAKLLTSPGPKGKSIVDLDQSAAQCGLTNDKVMDLSNIPR</sequence>
<name>A0A919VGA2_9ACTN</name>
<feature type="compositionally biased region" description="Polar residues" evidence="1">
    <location>
        <begin position="47"/>
        <end position="56"/>
    </location>
</feature>
<organism evidence="2 3">
    <name type="scientific">Actinoplanes auranticolor</name>
    <dbReference type="NCBI Taxonomy" id="47988"/>
    <lineage>
        <taxon>Bacteria</taxon>
        <taxon>Bacillati</taxon>
        <taxon>Actinomycetota</taxon>
        <taxon>Actinomycetes</taxon>
        <taxon>Micromonosporales</taxon>
        <taxon>Micromonosporaceae</taxon>
        <taxon>Actinoplanes</taxon>
    </lineage>
</organism>
<dbReference type="AlphaFoldDB" id="A0A919VGA2"/>
<evidence type="ECO:0000313" key="3">
    <source>
        <dbReference type="Proteomes" id="UP000681340"/>
    </source>
</evidence>
<dbReference type="EMBL" id="BOQL01000005">
    <property type="protein sequence ID" value="GIM63542.1"/>
    <property type="molecule type" value="Genomic_DNA"/>
</dbReference>
<proteinExistence type="predicted"/>
<dbReference type="Proteomes" id="UP000681340">
    <property type="component" value="Unassembled WGS sequence"/>
</dbReference>
<reference evidence="2" key="1">
    <citation type="submission" date="2021-03" db="EMBL/GenBank/DDBJ databases">
        <title>Whole genome shotgun sequence of Actinoplanes auranticolor NBRC 12245.</title>
        <authorList>
            <person name="Komaki H."/>
            <person name="Tamura T."/>
        </authorList>
    </citation>
    <scope>NUCLEOTIDE SEQUENCE</scope>
    <source>
        <strain evidence="2">NBRC 12245</strain>
    </source>
</reference>
<comment type="caution">
    <text evidence="2">The sequence shown here is derived from an EMBL/GenBank/DDBJ whole genome shotgun (WGS) entry which is preliminary data.</text>
</comment>
<evidence type="ECO:0000256" key="1">
    <source>
        <dbReference type="SAM" id="MobiDB-lite"/>
    </source>
</evidence>
<feature type="region of interest" description="Disordered" evidence="1">
    <location>
        <begin position="42"/>
        <end position="62"/>
    </location>
</feature>
<evidence type="ECO:0000313" key="2">
    <source>
        <dbReference type="EMBL" id="GIM63542.1"/>
    </source>
</evidence>
<accession>A0A919VGA2</accession>